<dbReference type="GeneTree" id="ENSGT01100000265026"/>
<feature type="region of interest" description="Disordered" evidence="1">
    <location>
        <begin position="86"/>
        <end position="125"/>
    </location>
</feature>
<sequence>PSTRGRRKPLAFMHPLDRDPWSRSWAAWAQGGGGGGGHYPVTESTAWPPSRDDEVSGAGSSPVLGGVNLLSSNFSFPELFTRKVEEQWQRPEGPPRPTAATRTAYHHQQAWGSEKEVRPGPHTQLRGNKLALKTGRADKTKDEVLTRSGEAWAKCTAEAIKCEVHRCTSVATRVSDRPGRRDSLPACLQPGTPQGLMHRRKPRCSLQLRTVLQVSFLP</sequence>
<reference evidence="2 3" key="1">
    <citation type="submission" date="2018-11" db="EMBL/GenBank/DDBJ databases">
        <title>Haplotype-resolved cattle genomes.</title>
        <authorList>
            <person name="Low W.Y."/>
            <person name="Tearle R."/>
            <person name="Bickhart D.M."/>
            <person name="Rosen B.D."/>
            <person name="Koren S."/>
            <person name="Rhie A."/>
            <person name="Hiendleder S."/>
            <person name="Phillippy A.M."/>
            <person name="Smith T.P.L."/>
            <person name="Williams J.L."/>
        </authorList>
    </citation>
    <scope>NUCLEOTIDE SEQUENCE [LARGE SCALE GENOMIC DNA]</scope>
</reference>
<evidence type="ECO:0000256" key="1">
    <source>
        <dbReference type="SAM" id="MobiDB-lite"/>
    </source>
</evidence>
<dbReference type="AlphaFoldDB" id="A0A4W2I2C1"/>
<reference evidence="2" key="2">
    <citation type="submission" date="2025-08" db="UniProtKB">
        <authorList>
            <consortium name="Ensembl"/>
        </authorList>
    </citation>
    <scope>IDENTIFICATION</scope>
</reference>
<feature type="region of interest" description="Disordered" evidence="1">
    <location>
        <begin position="175"/>
        <end position="198"/>
    </location>
</feature>
<evidence type="ECO:0000313" key="3">
    <source>
        <dbReference type="Proteomes" id="UP000429181"/>
    </source>
</evidence>
<feature type="region of interest" description="Disordered" evidence="1">
    <location>
        <begin position="25"/>
        <end position="59"/>
    </location>
</feature>
<name>A0A4W2I2C1_BOBOX</name>
<accession>A0A4W2I2C1</accession>
<dbReference type="Ensembl" id="ENSBIXT00005027274.1">
    <property type="protein sequence ID" value="ENSBIXP00005037843.1"/>
    <property type="gene ID" value="ENSBIXG00005019827.1"/>
</dbReference>
<protein>
    <submittedName>
        <fullName evidence="2">Uncharacterized protein</fullName>
    </submittedName>
</protein>
<dbReference type="Proteomes" id="UP000429181">
    <property type="component" value="Chromosome 1"/>
</dbReference>
<proteinExistence type="predicted"/>
<evidence type="ECO:0000313" key="2">
    <source>
        <dbReference type="Ensembl" id="ENSBIXP00005037843.1"/>
    </source>
</evidence>
<organism evidence="2 3">
    <name type="scientific">Bos indicus x Bos taurus</name>
    <name type="common">Hybrid cattle</name>
    <dbReference type="NCBI Taxonomy" id="30522"/>
    <lineage>
        <taxon>Eukaryota</taxon>
        <taxon>Metazoa</taxon>
        <taxon>Chordata</taxon>
        <taxon>Craniata</taxon>
        <taxon>Vertebrata</taxon>
        <taxon>Euteleostomi</taxon>
        <taxon>Mammalia</taxon>
        <taxon>Eutheria</taxon>
        <taxon>Laurasiatheria</taxon>
        <taxon>Artiodactyla</taxon>
        <taxon>Ruminantia</taxon>
        <taxon>Pecora</taxon>
        <taxon>Bovidae</taxon>
        <taxon>Bovinae</taxon>
        <taxon>Bos</taxon>
    </lineage>
</organism>